<reference evidence="1 2" key="1">
    <citation type="submission" date="2014-10" db="EMBL/GenBank/DDBJ databases">
        <title>Draft genome of the hookworm Ancylostoma caninum.</title>
        <authorList>
            <person name="Mitreva M."/>
        </authorList>
    </citation>
    <scope>NUCLEOTIDE SEQUENCE [LARGE SCALE GENOMIC DNA]</scope>
    <source>
        <strain evidence="1 2">Baltimore</strain>
    </source>
</reference>
<dbReference type="Pfam" id="PF01684">
    <property type="entry name" value="ET"/>
    <property type="match status" value="1"/>
</dbReference>
<proteinExistence type="predicted"/>
<dbReference type="AlphaFoldDB" id="A0A368EYI4"/>
<feature type="non-terminal residue" evidence="1">
    <location>
        <position position="134"/>
    </location>
</feature>
<evidence type="ECO:0000313" key="2">
    <source>
        <dbReference type="Proteomes" id="UP000252519"/>
    </source>
</evidence>
<name>A0A368EYI4_ANCCA</name>
<protein>
    <submittedName>
        <fullName evidence="1">ET module</fullName>
    </submittedName>
</protein>
<dbReference type="OrthoDB" id="5803891at2759"/>
<sequence length="134" mass="14284">MPERRITVPKQRRCDEIIGNDGTCHFRSLELDNACSGLPGDREVTACCCDSSNSCNIANYADVITPPTPPPFNEFPISCWNGVYVNGAAITNAGYQSCSGDCASVTLQTTIAGNQHNATLYVCDPTSVCQALST</sequence>
<keyword evidence="2" id="KW-1185">Reference proteome</keyword>
<dbReference type="InterPro" id="IPR002603">
    <property type="entry name" value="ET_repeat"/>
</dbReference>
<comment type="caution">
    <text evidence="1">The sequence shown here is derived from an EMBL/GenBank/DDBJ whole genome shotgun (WGS) entry which is preliminary data.</text>
</comment>
<gene>
    <name evidence="1" type="ORF">ANCCAN_29420</name>
</gene>
<dbReference type="Proteomes" id="UP000252519">
    <property type="component" value="Unassembled WGS sequence"/>
</dbReference>
<dbReference type="EMBL" id="JOJR01015966">
    <property type="protein sequence ID" value="RCN24874.1"/>
    <property type="molecule type" value="Genomic_DNA"/>
</dbReference>
<accession>A0A368EYI4</accession>
<evidence type="ECO:0000313" key="1">
    <source>
        <dbReference type="EMBL" id="RCN24874.1"/>
    </source>
</evidence>
<organism evidence="1 2">
    <name type="scientific">Ancylostoma caninum</name>
    <name type="common">Dog hookworm</name>
    <dbReference type="NCBI Taxonomy" id="29170"/>
    <lineage>
        <taxon>Eukaryota</taxon>
        <taxon>Metazoa</taxon>
        <taxon>Ecdysozoa</taxon>
        <taxon>Nematoda</taxon>
        <taxon>Chromadorea</taxon>
        <taxon>Rhabditida</taxon>
        <taxon>Rhabditina</taxon>
        <taxon>Rhabditomorpha</taxon>
        <taxon>Strongyloidea</taxon>
        <taxon>Ancylostomatidae</taxon>
        <taxon>Ancylostomatinae</taxon>
        <taxon>Ancylostoma</taxon>
    </lineage>
</organism>